<gene>
    <name evidence="7" type="ORF">L8U60_04545</name>
</gene>
<feature type="transmembrane region" description="Helical" evidence="5">
    <location>
        <begin position="160"/>
        <end position="179"/>
    </location>
</feature>
<feature type="transmembrane region" description="Helical" evidence="5">
    <location>
        <begin position="92"/>
        <end position="114"/>
    </location>
</feature>
<keyword evidence="2 5" id="KW-0812">Transmembrane</keyword>
<feature type="transmembrane region" description="Helical" evidence="5">
    <location>
        <begin position="200"/>
        <end position="223"/>
    </location>
</feature>
<dbReference type="GO" id="GO:0005886">
    <property type="term" value="C:plasma membrane"/>
    <property type="evidence" value="ECO:0007669"/>
    <property type="project" value="UniProtKB-SubCell"/>
</dbReference>
<feature type="transmembrane region" description="Helical" evidence="5">
    <location>
        <begin position="265"/>
        <end position="283"/>
    </location>
</feature>
<evidence type="ECO:0000256" key="5">
    <source>
        <dbReference type="SAM" id="Phobius"/>
    </source>
</evidence>
<protein>
    <submittedName>
        <fullName evidence="7">MFS transporter</fullName>
    </submittedName>
</protein>
<evidence type="ECO:0000256" key="3">
    <source>
        <dbReference type="ARBA" id="ARBA00022989"/>
    </source>
</evidence>
<comment type="caution">
    <text evidence="7">The sequence shown here is derived from an EMBL/GenBank/DDBJ whole genome shotgun (WGS) entry which is preliminary data.</text>
</comment>
<keyword evidence="4 5" id="KW-0472">Membrane</keyword>
<dbReference type="PANTHER" id="PTHR23530">
    <property type="entry name" value="TRANSPORT PROTEIN-RELATED"/>
    <property type="match status" value="1"/>
</dbReference>
<dbReference type="InterPro" id="IPR011701">
    <property type="entry name" value="MFS"/>
</dbReference>
<feature type="transmembrane region" description="Helical" evidence="5">
    <location>
        <begin position="134"/>
        <end position="154"/>
    </location>
</feature>
<dbReference type="SUPFAM" id="SSF103473">
    <property type="entry name" value="MFS general substrate transporter"/>
    <property type="match status" value="1"/>
</dbReference>
<dbReference type="Gene3D" id="1.20.1250.20">
    <property type="entry name" value="MFS general substrate transporter like domains"/>
    <property type="match status" value="2"/>
</dbReference>
<dbReference type="InterPro" id="IPR020846">
    <property type="entry name" value="MFS_dom"/>
</dbReference>
<dbReference type="PANTHER" id="PTHR23530:SF1">
    <property type="entry name" value="PERMEASE, MAJOR FACILITATOR SUPERFAMILY-RELATED"/>
    <property type="match status" value="1"/>
</dbReference>
<sequence>MGTKLRFGIIVTALEVQFWFPVWLLFLLDRGFTIGQAALADAIFRIVATIGEVPAGWLSDRIGRKKSLYLTLVGTAVTFFLIAAVTTMPGLILAWTVWGVLWALVSGLLTAYGWELGHDSAEDGAAGGVEYVRVRRICAAIAMLVSLVSAGSLYEISVTLPFTLTAVLALAVIPLAVSLPDVSAAQQHQARVPVRAALTGSMRTAIAAGAIVLVAGWSIQMVFQPLGMEVGLSPANISFLFAGFAVAQLVGAWLVGRVRWDRDSVLVLSVAGIALMCFGVWAPGLHQSVALLSLVTLGLFYAVGTTYCDIWVSELSTAKNRAMMLSLVSLTGGIVMVGTRPVLGLVADTWDAHAAFGVWAAVCAALTFALWVVLKRGRTSIT</sequence>
<dbReference type="InterPro" id="IPR036259">
    <property type="entry name" value="MFS_trans_sf"/>
</dbReference>
<accession>A0A9X3RKD2</accession>
<keyword evidence="8" id="KW-1185">Reference proteome</keyword>
<feature type="transmembrane region" description="Helical" evidence="5">
    <location>
        <begin position="67"/>
        <end position="86"/>
    </location>
</feature>
<feature type="transmembrane region" description="Helical" evidence="5">
    <location>
        <begin position="7"/>
        <end position="28"/>
    </location>
</feature>
<feature type="transmembrane region" description="Helical" evidence="5">
    <location>
        <begin position="324"/>
        <end position="347"/>
    </location>
</feature>
<evidence type="ECO:0000313" key="7">
    <source>
        <dbReference type="EMBL" id="MCZ9293752.1"/>
    </source>
</evidence>
<dbReference type="InterPro" id="IPR053160">
    <property type="entry name" value="MFS_DHA3_Transporter"/>
</dbReference>
<dbReference type="EMBL" id="JAKMUS010000005">
    <property type="protein sequence ID" value="MCZ9293752.1"/>
    <property type="molecule type" value="Genomic_DNA"/>
</dbReference>
<dbReference type="Proteomes" id="UP001146468">
    <property type="component" value="Unassembled WGS sequence"/>
</dbReference>
<proteinExistence type="predicted"/>
<dbReference type="GO" id="GO:0022857">
    <property type="term" value="F:transmembrane transporter activity"/>
    <property type="evidence" value="ECO:0007669"/>
    <property type="project" value="InterPro"/>
</dbReference>
<feature type="transmembrane region" description="Helical" evidence="5">
    <location>
        <begin position="235"/>
        <end position="256"/>
    </location>
</feature>
<evidence type="ECO:0000256" key="4">
    <source>
        <dbReference type="ARBA" id="ARBA00023136"/>
    </source>
</evidence>
<keyword evidence="3 5" id="KW-1133">Transmembrane helix</keyword>
<evidence type="ECO:0000256" key="1">
    <source>
        <dbReference type="ARBA" id="ARBA00004651"/>
    </source>
</evidence>
<reference evidence="7" key="1">
    <citation type="submission" date="2022-02" db="EMBL/GenBank/DDBJ databases">
        <title>Corynebacterium sp. from urogenital microbiome.</title>
        <authorList>
            <person name="Cappelli E.A."/>
            <person name="Ribeiro T.G."/>
            <person name="Peixe L."/>
        </authorList>
    </citation>
    <scope>NUCLEOTIDE SEQUENCE</scope>
    <source>
        <strain evidence="7">C8Ua_172</strain>
    </source>
</reference>
<dbReference type="AlphaFoldDB" id="A0A9X3RKD2"/>
<evidence type="ECO:0000256" key="2">
    <source>
        <dbReference type="ARBA" id="ARBA00022692"/>
    </source>
</evidence>
<feature type="domain" description="Major facilitator superfamily (MFS) profile" evidence="6">
    <location>
        <begin position="1"/>
        <end position="378"/>
    </location>
</feature>
<dbReference type="InterPro" id="IPR005829">
    <property type="entry name" value="Sugar_transporter_CS"/>
</dbReference>
<feature type="transmembrane region" description="Helical" evidence="5">
    <location>
        <begin position="34"/>
        <end position="55"/>
    </location>
</feature>
<feature type="transmembrane region" description="Helical" evidence="5">
    <location>
        <begin position="289"/>
        <end position="312"/>
    </location>
</feature>
<comment type="subcellular location">
    <subcellularLocation>
        <location evidence="1">Cell membrane</location>
        <topology evidence="1">Multi-pass membrane protein</topology>
    </subcellularLocation>
</comment>
<feature type="transmembrane region" description="Helical" evidence="5">
    <location>
        <begin position="353"/>
        <end position="374"/>
    </location>
</feature>
<name>A0A9X3RKD2_9CORY</name>
<evidence type="ECO:0000313" key="8">
    <source>
        <dbReference type="Proteomes" id="UP001146468"/>
    </source>
</evidence>
<dbReference type="PROSITE" id="PS50850">
    <property type="entry name" value="MFS"/>
    <property type="match status" value="1"/>
</dbReference>
<dbReference type="PROSITE" id="PS00216">
    <property type="entry name" value="SUGAR_TRANSPORT_1"/>
    <property type="match status" value="1"/>
</dbReference>
<dbReference type="RefSeq" id="WP_269965194.1">
    <property type="nucleotide sequence ID" value="NZ_JAKMUS010000005.1"/>
</dbReference>
<evidence type="ECO:0000259" key="6">
    <source>
        <dbReference type="PROSITE" id="PS50850"/>
    </source>
</evidence>
<organism evidence="7 8">
    <name type="scientific">Corynebacterium meitnerae</name>
    <dbReference type="NCBI Taxonomy" id="2913498"/>
    <lineage>
        <taxon>Bacteria</taxon>
        <taxon>Bacillati</taxon>
        <taxon>Actinomycetota</taxon>
        <taxon>Actinomycetes</taxon>
        <taxon>Mycobacteriales</taxon>
        <taxon>Corynebacteriaceae</taxon>
        <taxon>Corynebacterium</taxon>
    </lineage>
</organism>
<dbReference type="Pfam" id="PF07690">
    <property type="entry name" value="MFS_1"/>
    <property type="match status" value="1"/>
</dbReference>